<dbReference type="InterPro" id="IPR013126">
    <property type="entry name" value="Hsp_70_fam"/>
</dbReference>
<reference evidence="6" key="1">
    <citation type="submission" date="2021-07" db="EMBL/GenBank/DDBJ databases">
        <authorList>
            <person name="Durling M."/>
        </authorList>
    </citation>
    <scope>NUCLEOTIDE SEQUENCE</scope>
</reference>
<dbReference type="FunFam" id="3.30.30.30:FF:000005">
    <property type="entry name" value="Heat shock protein ssb1"/>
    <property type="match status" value="1"/>
</dbReference>
<dbReference type="OrthoDB" id="3434456at2759"/>
<proteinExistence type="predicted"/>
<comment type="caution">
    <text evidence="6">The sequence shown here is derived from an EMBL/GenBank/DDBJ whole genome shotgun (WGS) entry which is preliminary data.</text>
</comment>
<evidence type="ECO:0000256" key="4">
    <source>
        <dbReference type="ARBA" id="ARBA00023186"/>
    </source>
</evidence>
<dbReference type="SUPFAM" id="SSF100920">
    <property type="entry name" value="Heat shock protein 70kD (HSP70), peptide-binding domain"/>
    <property type="match status" value="1"/>
</dbReference>
<keyword evidence="4" id="KW-0143">Chaperone</keyword>
<keyword evidence="7" id="KW-1185">Reference proteome</keyword>
<dbReference type="Gene3D" id="2.60.34.10">
    <property type="entry name" value="Substrate Binding Domain Of DNAk, Chain A, domain 1"/>
    <property type="match status" value="1"/>
</dbReference>
<dbReference type="PRINTS" id="PR00301">
    <property type="entry name" value="HEATSHOCK70"/>
</dbReference>
<evidence type="ECO:0000256" key="2">
    <source>
        <dbReference type="ARBA" id="ARBA00022741"/>
    </source>
</evidence>
<dbReference type="Pfam" id="PF00012">
    <property type="entry name" value="HSP70"/>
    <property type="match status" value="2"/>
</dbReference>
<dbReference type="EC" id="3.6.4.10" evidence="1"/>
<gene>
    <name evidence="6" type="ORF">HYFRA_00012560</name>
</gene>
<dbReference type="Gene3D" id="3.30.420.40">
    <property type="match status" value="2"/>
</dbReference>
<dbReference type="AlphaFoldDB" id="A0A9N9L704"/>
<evidence type="ECO:0000256" key="3">
    <source>
        <dbReference type="ARBA" id="ARBA00022840"/>
    </source>
</evidence>
<comment type="catalytic activity">
    <reaction evidence="5">
        <text>ATP + H2O = ADP + phosphate + H(+)</text>
        <dbReference type="Rhea" id="RHEA:13065"/>
        <dbReference type="ChEBI" id="CHEBI:15377"/>
        <dbReference type="ChEBI" id="CHEBI:15378"/>
        <dbReference type="ChEBI" id="CHEBI:30616"/>
        <dbReference type="ChEBI" id="CHEBI:43474"/>
        <dbReference type="ChEBI" id="CHEBI:456216"/>
        <dbReference type="EC" id="3.6.4.10"/>
    </reaction>
</comment>
<dbReference type="InterPro" id="IPR029047">
    <property type="entry name" value="HSP70_peptide-bd_sf"/>
</dbReference>
<accession>A0A9N9L704</accession>
<sequence length="418" mass="46916">MSYSQVGVYQDSGFEIIIDEQGRSDVRSYVTFLDVKEPLIGFEAKEQAFIDPYTTIYDTRRLIGRNFSEPEVQEAIKELPYTVVDENDRPLIMIPTSGEKLTRQPQEISALILAKLKGMAEEHLNTTVDNAIITVPSYFNRQQRQATEEAAELAGLHAIRIIDESVSIGIAYKLDSTTCNRRNRYDCRFLLCNFGEKESELALVHQEDGVFTYLGIERDRALRWSDSKGTSAVSEQLEIDKSRIVAADLIIRLLANAKLDYKDVDGIVVTGKNINIARAQELLRAILPGKKIIPPSGFTPDQAIVFEAAFQGYRMSESSSGNYPMFLDVNELSFGFELSTGAFMPTIPNGTVFPVSKKVIVSAATNNQEKVVLHIFEGQLKIAAKNRLLDTLELTRLFKSRSEIELRVTLDENEVLEV</sequence>
<dbReference type="GO" id="GO:0005524">
    <property type="term" value="F:ATP binding"/>
    <property type="evidence" value="ECO:0007669"/>
    <property type="project" value="UniProtKB-KW"/>
</dbReference>
<name>A0A9N9L704_9HELO</name>
<evidence type="ECO:0000256" key="1">
    <source>
        <dbReference type="ARBA" id="ARBA00012554"/>
    </source>
</evidence>
<dbReference type="EMBL" id="CAJVRL010000090">
    <property type="protein sequence ID" value="CAG8959203.1"/>
    <property type="molecule type" value="Genomic_DNA"/>
</dbReference>
<dbReference type="PANTHER" id="PTHR19375">
    <property type="entry name" value="HEAT SHOCK PROTEIN 70KDA"/>
    <property type="match status" value="1"/>
</dbReference>
<evidence type="ECO:0000313" key="7">
    <source>
        <dbReference type="Proteomes" id="UP000696280"/>
    </source>
</evidence>
<keyword evidence="3" id="KW-0067">ATP-binding</keyword>
<dbReference type="GO" id="GO:0140662">
    <property type="term" value="F:ATP-dependent protein folding chaperone"/>
    <property type="evidence" value="ECO:0007669"/>
    <property type="project" value="InterPro"/>
</dbReference>
<dbReference type="Proteomes" id="UP000696280">
    <property type="component" value="Unassembled WGS sequence"/>
</dbReference>
<dbReference type="SUPFAM" id="SSF53067">
    <property type="entry name" value="Actin-like ATPase domain"/>
    <property type="match status" value="2"/>
</dbReference>
<dbReference type="InterPro" id="IPR043129">
    <property type="entry name" value="ATPase_NBD"/>
</dbReference>
<keyword evidence="2" id="KW-0547">Nucleotide-binding</keyword>
<protein>
    <recommendedName>
        <fullName evidence="1">non-chaperonin molecular chaperone ATPase</fullName>
        <ecNumber evidence="1">3.6.4.10</ecNumber>
    </recommendedName>
</protein>
<organism evidence="6 7">
    <name type="scientific">Hymenoscyphus fraxineus</name>
    <dbReference type="NCBI Taxonomy" id="746836"/>
    <lineage>
        <taxon>Eukaryota</taxon>
        <taxon>Fungi</taxon>
        <taxon>Dikarya</taxon>
        <taxon>Ascomycota</taxon>
        <taxon>Pezizomycotina</taxon>
        <taxon>Leotiomycetes</taxon>
        <taxon>Helotiales</taxon>
        <taxon>Helotiaceae</taxon>
        <taxon>Hymenoscyphus</taxon>
    </lineage>
</organism>
<evidence type="ECO:0000313" key="6">
    <source>
        <dbReference type="EMBL" id="CAG8959203.1"/>
    </source>
</evidence>
<evidence type="ECO:0000256" key="5">
    <source>
        <dbReference type="ARBA" id="ARBA00048056"/>
    </source>
</evidence>